<gene>
    <name evidence="1" type="ORF">RV045_04255</name>
</gene>
<evidence type="ECO:0000313" key="1">
    <source>
        <dbReference type="EMBL" id="MEJ7137644.1"/>
    </source>
</evidence>
<sequence>MAVARVFGAGNENFPVASWLCPPQHRPAVMALYRYARTADDIADEGDAAPADRLADLADYRQTLDAVLADPHGSAAEHCRWPQVFGPLAASHAHWHWPAEPLHHLLDAFEADVRHQPMHNDAALLAYCQRSANPVGRLLLHLMRTSGAKLTHGAEEQSDALCTALQLVNFWQDLAEDLARGRRYLPQTTRVAAGPAGTASALRLALLHELARAETLLAQGAPLAWTLSHTPGTRRWGWELRAIVQGGALRLRQLRQALLSGWPLWQQALPRSRGFAAQTLLLARRWPMLKPLPSPLISPLLSPTKAKSSHPHAG</sequence>
<comment type="caution">
    <text evidence="1">The sequence shown here is derived from an EMBL/GenBank/DDBJ whole genome shotgun (WGS) entry which is preliminary data.</text>
</comment>
<dbReference type="Proteomes" id="UP001364695">
    <property type="component" value="Unassembled WGS sequence"/>
</dbReference>
<keyword evidence="2" id="KW-1185">Reference proteome</keyword>
<dbReference type="EMBL" id="JAWDIE010000005">
    <property type="protein sequence ID" value="MEJ7137644.1"/>
    <property type="molecule type" value="Genomic_DNA"/>
</dbReference>
<protein>
    <submittedName>
        <fullName evidence="1">Squalene/phytoene synthase family protein</fullName>
    </submittedName>
</protein>
<proteinExistence type="predicted"/>
<accession>A0ACC6P1F6</accession>
<evidence type="ECO:0000313" key="2">
    <source>
        <dbReference type="Proteomes" id="UP001364695"/>
    </source>
</evidence>
<organism evidence="1 2">
    <name type="scientific">Amphibiibacter pelophylacis</name>
    <dbReference type="NCBI Taxonomy" id="1799477"/>
    <lineage>
        <taxon>Bacteria</taxon>
        <taxon>Pseudomonadati</taxon>
        <taxon>Pseudomonadota</taxon>
        <taxon>Betaproteobacteria</taxon>
        <taxon>Burkholderiales</taxon>
        <taxon>Sphaerotilaceae</taxon>
        <taxon>Amphibiibacter</taxon>
    </lineage>
</organism>
<name>A0ACC6P1F6_9BURK</name>
<reference evidence="1" key="1">
    <citation type="submission" date="2023-10" db="EMBL/GenBank/DDBJ databases">
        <title>Amphibacter perezi, gen. nov., sp. nov. a novel taxa of the family Comamonadaceae, class Betaproteobacteria isolated from the skin microbiota of Pelophylax perezi from different populations.</title>
        <authorList>
            <person name="Costa S."/>
            <person name="Proenca D.N."/>
            <person name="Lopes I."/>
            <person name="Morais P.V."/>
        </authorList>
    </citation>
    <scope>NUCLEOTIDE SEQUENCE</scope>
    <source>
        <strain evidence="1">SL12-8</strain>
    </source>
</reference>